<keyword evidence="6" id="KW-0539">Nucleus</keyword>
<evidence type="ECO:0000256" key="4">
    <source>
        <dbReference type="ARBA" id="ARBA00022771"/>
    </source>
</evidence>
<sequence>MHISWCMLDYTDDQPFLCSICGKRFRDMSTFSLFCSGKKFRESSHYVIHNTMHSDGMPFVVERLIPSNTYEDSQPYQCSQCNNNLTKHTGTHTSEKPYTCSQCHNFFTDKTNLTRTHTREKPYKCSLCGIDFL</sequence>
<comment type="caution">
    <text evidence="9">The sequence shown here is derived from an EMBL/GenBank/DDBJ whole genome shotgun (WGS) entry which is preliminary data.</text>
</comment>
<dbReference type="FunFam" id="3.30.160.60:FF:000100">
    <property type="entry name" value="Zinc finger 45-like"/>
    <property type="match status" value="1"/>
</dbReference>
<dbReference type="GO" id="GO:0000978">
    <property type="term" value="F:RNA polymerase II cis-regulatory region sequence-specific DNA binding"/>
    <property type="evidence" value="ECO:0007669"/>
    <property type="project" value="TreeGrafter"/>
</dbReference>
<dbReference type="PANTHER" id="PTHR23226:SF416">
    <property type="entry name" value="FI01424P"/>
    <property type="match status" value="1"/>
</dbReference>
<keyword evidence="5" id="KW-0862">Zinc</keyword>
<reference evidence="9 10" key="1">
    <citation type="submission" date="2024-05" db="EMBL/GenBank/DDBJ databases">
        <authorList>
            <person name="Wallberg A."/>
        </authorList>
    </citation>
    <scope>NUCLEOTIDE SEQUENCE [LARGE SCALE GENOMIC DNA]</scope>
</reference>
<dbReference type="GO" id="GO:0000981">
    <property type="term" value="F:DNA-binding transcription factor activity, RNA polymerase II-specific"/>
    <property type="evidence" value="ECO:0007669"/>
    <property type="project" value="TreeGrafter"/>
</dbReference>
<evidence type="ECO:0000313" key="9">
    <source>
        <dbReference type="EMBL" id="CAL4117506.1"/>
    </source>
</evidence>
<feature type="domain" description="C2H2-type" evidence="8">
    <location>
        <begin position="98"/>
        <end position="122"/>
    </location>
</feature>
<protein>
    <recommendedName>
        <fullName evidence="8">C2H2-type domain-containing protein</fullName>
    </recommendedName>
</protein>
<keyword evidence="4 7" id="KW-0863">Zinc-finger</keyword>
<evidence type="ECO:0000256" key="2">
    <source>
        <dbReference type="ARBA" id="ARBA00022723"/>
    </source>
</evidence>
<keyword evidence="3" id="KW-0677">Repeat</keyword>
<evidence type="ECO:0000313" key="10">
    <source>
        <dbReference type="Proteomes" id="UP001497623"/>
    </source>
</evidence>
<dbReference type="PROSITE" id="PS50157">
    <property type="entry name" value="ZINC_FINGER_C2H2_2"/>
    <property type="match status" value="1"/>
</dbReference>
<dbReference type="GO" id="GO:0005634">
    <property type="term" value="C:nucleus"/>
    <property type="evidence" value="ECO:0007669"/>
    <property type="project" value="UniProtKB-SubCell"/>
</dbReference>
<dbReference type="Gene3D" id="3.30.160.60">
    <property type="entry name" value="Classic Zinc Finger"/>
    <property type="match status" value="2"/>
</dbReference>
<dbReference type="SUPFAM" id="SSF57667">
    <property type="entry name" value="beta-beta-alpha zinc fingers"/>
    <property type="match status" value="1"/>
</dbReference>
<organism evidence="9 10">
    <name type="scientific">Meganyctiphanes norvegica</name>
    <name type="common">Northern krill</name>
    <name type="synonym">Thysanopoda norvegica</name>
    <dbReference type="NCBI Taxonomy" id="48144"/>
    <lineage>
        <taxon>Eukaryota</taxon>
        <taxon>Metazoa</taxon>
        <taxon>Ecdysozoa</taxon>
        <taxon>Arthropoda</taxon>
        <taxon>Crustacea</taxon>
        <taxon>Multicrustacea</taxon>
        <taxon>Malacostraca</taxon>
        <taxon>Eumalacostraca</taxon>
        <taxon>Eucarida</taxon>
        <taxon>Euphausiacea</taxon>
        <taxon>Euphausiidae</taxon>
        <taxon>Meganyctiphanes</taxon>
    </lineage>
</organism>
<evidence type="ECO:0000256" key="5">
    <source>
        <dbReference type="ARBA" id="ARBA00022833"/>
    </source>
</evidence>
<dbReference type="Proteomes" id="UP001497623">
    <property type="component" value="Unassembled WGS sequence"/>
</dbReference>
<keyword evidence="2" id="KW-0479">Metal-binding</keyword>
<evidence type="ECO:0000259" key="8">
    <source>
        <dbReference type="PROSITE" id="PS50157"/>
    </source>
</evidence>
<accession>A0AAV2RAK6</accession>
<gene>
    <name evidence="9" type="ORF">MNOR_LOCUS21205</name>
</gene>
<comment type="subcellular location">
    <subcellularLocation>
        <location evidence="1">Nucleus</location>
    </subcellularLocation>
</comment>
<evidence type="ECO:0000256" key="3">
    <source>
        <dbReference type="ARBA" id="ARBA00022737"/>
    </source>
</evidence>
<dbReference type="PANTHER" id="PTHR23226">
    <property type="entry name" value="ZINC FINGER AND SCAN DOMAIN-CONTAINING"/>
    <property type="match status" value="1"/>
</dbReference>
<proteinExistence type="predicted"/>
<evidence type="ECO:0000256" key="6">
    <source>
        <dbReference type="ARBA" id="ARBA00023242"/>
    </source>
</evidence>
<dbReference type="GO" id="GO:0008270">
    <property type="term" value="F:zinc ion binding"/>
    <property type="evidence" value="ECO:0007669"/>
    <property type="project" value="UniProtKB-KW"/>
</dbReference>
<evidence type="ECO:0000256" key="1">
    <source>
        <dbReference type="ARBA" id="ARBA00004123"/>
    </source>
</evidence>
<dbReference type="AlphaFoldDB" id="A0AAV2RAK6"/>
<name>A0AAV2RAK6_MEGNR</name>
<dbReference type="InterPro" id="IPR013087">
    <property type="entry name" value="Znf_C2H2_type"/>
</dbReference>
<dbReference type="InterPro" id="IPR036236">
    <property type="entry name" value="Znf_C2H2_sf"/>
</dbReference>
<keyword evidence="10" id="KW-1185">Reference proteome</keyword>
<dbReference type="EMBL" id="CAXKWB010016928">
    <property type="protein sequence ID" value="CAL4117506.1"/>
    <property type="molecule type" value="Genomic_DNA"/>
</dbReference>
<evidence type="ECO:0000256" key="7">
    <source>
        <dbReference type="PROSITE-ProRule" id="PRU00042"/>
    </source>
</evidence>